<evidence type="ECO:0000256" key="3">
    <source>
        <dbReference type="ARBA" id="ARBA00008370"/>
    </source>
</evidence>
<comment type="caution">
    <text evidence="14">The sequence shown here is derived from an EMBL/GenBank/DDBJ whole genome shotgun (WGS) entry which is preliminary data.</text>
</comment>
<keyword evidence="9" id="KW-0496">Mitochondrion</keyword>
<dbReference type="SUPFAM" id="SSF49879">
    <property type="entry name" value="SMAD/FHA domain"/>
    <property type="match status" value="1"/>
</dbReference>
<dbReference type="InterPro" id="IPR008984">
    <property type="entry name" value="SMAD_FHA_dom_sf"/>
</dbReference>
<evidence type="ECO:0000259" key="13">
    <source>
        <dbReference type="PROSITE" id="PS50006"/>
    </source>
</evidence>
<dbReference type="PROSITE" id="PS50006">
    <property type="entry name" value="FHA_DOMAIN"/>
    <property type="match status" value="1"/>
</dbReference>
<name>A0ABR0BLM7_PURLI</name>
<keyword evidence="15" id="KW-1185">Reference proteome</keyword>
<proteinExistence type="inferred from homology"/>
<dbReference type="InterPro" id="IPR051176">
    <property type="entry name" value="Cent_Immune-Sig_Mod"/>
</dbReference>
<dbReference type="SMART" id="SM00240">
    <property type="entry name" value="FHA"/>
    <property type="match status" value="1"/>
</dbReference>
<feature type="transmembrane region" description="Helical" evidence="12">
    <location>
        <begin position="1075"/>
        <end position="1094"/>
    </location>
</feature>
<feature type="compositionally biased region" description="Basic and acidic residues" evidence="11">
    <location>
        <begin position="856"/>
        <end position="865"/>
    </location>
</feature>
<evidence type="ECO:0000313" key="14">
    <source>
        <dbReference type="EMBL" id="KAK4083346.1"/>
    </source>
</evidence>
<comment type="subcellular location">
    <subcellularLocation>
        <location evidence="2">Mitochondrion inner membrane</location>
        <topology evidence="2">Single-pass membrane protein</topology>
    </subcellularLocation>
</comment>
<feature type="region of interest" description="Disordered" evidence="11">
    <location>
        <begin position="739"/>
        <end position="815"/>
    </location>
</feature>
<dbReference type="EMBL" id="JAWRVI010000057">
    <property type="protein sequence ID" value="KAK4083346.1"/>
    <property type="molecule type" value="Genomic_DNA"/>
</dbReference>
<feature type="compositionally biased region" description="Low complexity" evidence="11">
    <location>
        <begin position="788"/>
        <end position="804"/>
    </location>
</feature>
<organism evidence="14 15">
    <name type="scientific">Purpureocillium lilacinum</name>
    <name type="common">Paecilomyces lilacinus</name>
    <dbReference type="NCBI Taxonomy" id="33203"/>
    <lineage>
        <taxon>Eukaryota</taxon>
        <taxon>Fungi</taxon>
        <taxon>Dikarya</taxon>
        <taxon>Ascomycota</taxon>
        <taxon>Pezizomycotina</taxon>
        <taxon>Sordariomycetes</taxon>
        <taxon>Hypocreomycetidae</taxon>
        <taxon>Hypocreales</taxon>
        <taxon>Ophiocordycipitaceae</taxon>
        <taxon>Purpureocillium</taxon>
    </lineage>
</organism>
<feature type="domain" description="FHA" evidence="13">
    <location>
        <begin position="405"/>
        <end position="462"/>
    </location>
</feature>
<keyword evidence="10 12" id="KW-0472">Membrane</keyword>
<feature type="region of interest" description="Disordered" evidence="11">
    <location>
        <begin position="856"/>
        <end position="914"/>
    </location>
</feature>
<evidence type="ECO:0000256" key="4">
    <source>
        <dbReference type="ARBA" id="ARBA00015368"/>
    </source>
</evidence>
<evidence type="ECO:0000256" key="2">
    <source>
        <dbReference type="ARBA" id="ARBA00004434"/>
    </source>
</evidence>
<feature type="compositionally biased region" description="Pro residues" evidence="11">
    <location>
        <begin position="656"/>
        <end position="666"/>
    </location>
</feature>
<evidence type="ECO:0000256" key="9">
    <source>
        <dbReference type="ARBA" id="ARBA00023128"/>
    </source>
</evidence>
<feature type="compositionally biased region" description="Basic and acidic residues" evidence="11">
    <location>
        <begin position="615"/>
        <end position="630"/>
    </location>
</feature>
<feature type="compositionally biased region" description="Polar residues" evidence="11">
    <location>
        <begin position="290"/>
        <end position="307"/>
    </location>
</feature>
<comment type="function">
    <text evidence="1">Required for the assembly of the mitochondrial respiratory chain complex IV (CIV), also known as cytochrome c oxidase. May participate in merging the COX1 and COX2 assembly lines.</text>
</comment>
<keyword evidence="7" id="KW-0999">Mitochondrion inner membrane</keyword>
<evidence type="ECO:0000256" key="6">
    <source>
        <dbReference type="ARBA" id="ARBA00022692"/>
    </source>
</evidence>
<accession>A0ABR0BLM7</accession>
<sequence>MESTDWAGNRPRQNVYALQACAPHSVILTVTLWRTRARRDLAVSFQLGLTGTVSASKTDTPPRPAPTATTAASEKRGNHSQLDSQSPLLLLTPPALADHDRAKTIPFVDFFIIRHPAARRLPCRCISEHVSARTREASPSSIGHLPIVGRIVLCHFSSIPEHRPRTVLESRRAFRDTGRPSDGTVRLEPRSDVAKRAVEWHQKPGPPHLLRAEPIDPSRPRSFLMTAVASPPTFPQISRPAWGSVNGSTPMNPDEVRGMFAPRKQLSRTNSSSSVSSTSSNTTVATNGSQSNGTPLSAASDLSQWSGNAGPRKRPQPKHPWPVSKGEPQPDFSRLPAGRPNGMVAPQGQMQVAHGQPQVAPQQQPVMRPMPQEQFAPGQPVLYLLSLNGTFERKTIAVPFAPDSLRIGRQTNQKTIPTPTNGFFDSKVLSRQHAEIYAERNGKIYIRDVKSSNGTFVNGTRLSQENRESEPHELQTADHLELGIDIVSEDQKTVVHHKVAAKVEHAGFLSNTNNVMDMNFGDLDPANGTMLIPNGPLQMRGRAAAGAPMGNNGGRMMQNGAPMVAQVNGMAQQRSFFLAPIATDQILKRLSNEMRNARLQAQDLSRTNQFVHTLLSKDDVKDLEKPEPPEPPKPQPIVNGGGIQFRADPKARFSDPPAPPPQQPLPEKPDVPSLKRGPTERPKSGPPNPSPVRQENLNQIIQLTEALNNAKRDIDSQSARMRELEVMLQKEREARELAEGLARRLEENASSQMNGAAKAGHSEPEDEVPASTEHEDTPKTDEDDKAAVAEAAARADAAQETATALQHRIDTMDGQMRDMREQLESWRQRCEAAESERDAERKTLAEMVVQLRAEEAKRVAAEERRRSRSRKSRSEQRSAAESDVSPVPLTAKEPPGSTSVVGEMDGDPTLSRANTITPLTSQRAGPVQDHHLHAGLPYASMLGVVLIGMGLMAYINGWHRSSGINGSSTSGHDTQSPHTLTFITSTCLSASPLNTRTPASASARHCRTNRLAPPRPPTLPPHRASSVAIAVAVVPPFRSVRSPTTMPTFQSNKFRGAGDAGRFGMRYRALMNKHPFLTFGLPFMAVVIAGSFVLTPATAIRYERHDRKVRQMTKEEELGVRRSARKVDMKEEYYRLAGRDLDDWEQKRVERLPGESDGILR</sequence>
<feature type="compositionally biased region" description="Low complexity" evidence="11">
    <location>
        <begin position="267"/>
        <end position="289"/>
    </location>
</feature>
<feature type="region of interest" description="Disordered" evidence="11">
    <location>
        <begin position="231"/>
        <end position="364"/>
    </location>
</feature>
<keyword evidence="8 12" id="KW-1133">Transmembrane helix</keyword>
<dbReference type="Proteomes" id="UP001287286">
    <property type="component" value="Unassembled WGS sequence"/>
</dbReference>
<feature type="transmembrane region" description="Helical" evidence="12">
    <location>
        <begin position="936"/>
        <end position="955"/>
    </location>
</feature>
<evidence type="ECO:0000313" key="15">
    <source>
        <dbReference type="Proteomes" id="UP001287286"/>
    </source>
</evidence>
<feature type="compositionally biased region" description="Basic and acidic residues" evidence="11">
    <location>
        <begin position="772"/>
        <end position="787"/>
    </location>
</feature>
<feature type="region of interest" description="Disordered" evidence="11">
    <location>
        <begin position="615"/>
        <end position="693"/>
    </location>
</feature>
<dbReference type="Pfam" id="PF00498">
    <property type="entry name" value="FHA"/>
    <property type="match status" value="1"/>
</dbReference>
<comment type="similarity">
    <text evidence="3">Belongs to the COX16 family.</text>
</comment>
<dbReference type="PANTHER" id="PTHR15715">
    <property type="entry name" value="CENTROSOMAL PROTEIN OF 170 KDA"/>
    <property type="match status" value="1"/>
</dbReference>
<dbReference type="InterPro" id="IPR000253">
    <property type="entry name" value="FHA_dom"/>
</dbReference>
<protein>
    <recommendedName>
        <fullName evidence="4">Cytochrome c oxidase assembly protein COX16, mitochondrial</fullName>
    </recommendedName>
    <alternativeName>
        <fullName evidence="5">Cytochrome c oxidase assembly protein cox16, mitochondrial</fullName>
    </alternativeName>
</protein>
<dbReference type="InterPro" id="IPR020164">
    <property type="entry name" value="Cyt_c_Oxase_assmbl_COX16"/>
</dbReference>
<keyword evidence="6 12" id="KW-0812">Transmembrane</keyword>
<evidence type="ECO:0000256" key="11">
    <source>
        <dbReference type="SAM" id="MobiDB-lite"/>
    </source>
</evidence>
<reference evidence="14 15" key="1">
    <citation type="journal article" date="2024" name="Microbiol. Resour. Announc.">
        <title>Genome annotations for the ascomycete fungi Trichoderma harzianum, Trichoderma aggressivum, and Purpureocillium lilacinum.</title>
        <authorList>
            <person name="Beijen E.P.W."/>
            <person name="Ohm R.A."/>
        </authorList>
    </citation>
    <scope>NUCLEOTIDE SEQUENCE [LARGE SCALE GENOMIC DNA]</scope>
    <source>
        <strain evidence="14 15">CBS 150709</strain>
    </source>
</reference>
<evidence type="ECO:0000256" key="8">
    <source>
        <dbReference type="ARBA" id="ARBA00022989"/>
    </source>
</evidence>
<evidence type="ECO:0000256" key="5">
    <source>
        <dbReference type="ARBA" id="ARBA00019222"/>
    </source>
</evidence>
<dbReference type="Pfam" id="PF14138">
    <property type="entry name" value="COX16"/>
    <property type="match status" value="1"/>
</dbReference>
<dbReference type="PANTHER" id="PTHR15715:SF46">
    <property type="entry name" value="TO VACUOLE TARGETING VPS64, PUTATIVE (AFU_ORTHOLOGUE AFUA_2G02420)-RELATED"/>
    <property type="match status" value="1"/>
</dbReference>
<gene>
    <name evidence="14" type="ORF">Purlil1_10757</name>
</gene>
<dbReference type="Gene3D" id="2.60.200.20">
    <property type="match status" value="1"/>
</dbReference>
<evidence type="ECO:0000256" key="12">
    <source>
        <dbReference type="SAM" id="Phobius"/>
    </source>
</evidence>
<evidence type="ECO:0000256" key="10">
    <source>
        <dbReference type="ARBA" id="ARBA00023136"/>
    </source>
</evidence>
<evidence type="ECO:0000256" key="7">
    <source>
        <dbReference type="ARBA" id="ARBA00022792"/>
    </source>
</evidence>
<evidence type="ECO:0000256" key="1">
    <source>
        <dbReference type="ARBA" id="ARBA00002490"/>
    </source>
</evidence>
<feature type="region of interest" description="Disordered" evidence="11">
    <location>
        <begin position="53"/>
        <end position="85"/>
    </location>
</feature>